<dbReference type="InterPro" id="IPR016024">
    <property type="entry name" value="ARM-type_fold"/>
</dbReference>
<sequence length="216" mass="23310">METEAKTTQELIEQLQSHQYGARFVALGRLIELGESAIPLLTEALYHPDKALRIRVACALAGIGATDASVVLPIADLWEELPADSVLGEAFLVVVRELAAGVRPEHIPVLTRLLDCYKKTPLSSSSAPATVPVGLQVTTMAAGALETLAKRTPTRELLTPLAHLPKGGFFSSGPAVLTHAHKVLDEATKQWQFDPHRRDLPVPAEKSEKTEASETK</sequence>
<reference evidence="2 3" key="1">
    <citation type="submission" date="2020-08" db="EMBL/GenBank/DDBJ databases">
        <title>Genomic Encyclopedia of Type Strains, Phase IV (KMG-IV): sequencing the most valuable type-strain genomes for metagenomic binning, comparative biology and taxonomic classification.</title>
        <authorList>
            <person name="Goeker M."/>
        </authorList>
    </citation>
    <scope>NUCLEOTIDE SEQUENCE [LARGE SCALE GENOMIC DNA]</scope>
    <source>
        <strain evidence="2 3">DSM 23562</strain>
    </source>
</reference>
<evidence type="ECO:0000313" key="3">
    <source>
        <dbReference type="Proteomes" id="UP000520814"/>
    </source>
</evidence>
<dbReference type="RefSeq" id="WP_184195585.1">
    <property type="nucleotide sequence ID" value="NZ_JACHGW010000002.1"/>
</dbReference>
<dbReference type="InterPro" id="IPR011989">
    <property type="entry name" value="ARM-like"/>
</dbReference>
<dbReference type="Proteomes" id="UP000520814">
    <property type="component" value="Unassembled WGS sequence"/>
</dbReference>
<gene>
    <name evidence="2" type="ORF">HNQ39_002297</name>
</gene>
<protein>
    <recommendedName>
        <fullName evidence="4">HEAT repeat domain-containing protein</fullName>
    </recommendedName>
</protein>
<evidence type="ECO:0000313" key="2">
    <source>
        <dbReference type="EMBL" id="MBB6050506.1"/>
    </source>
</evidence>
<keyword evidence="3" id="KW-1185">Reference proteome</keyword>
<proteinExistence type="predicted"/>
<dbReference type="AlphaFoldDB" id="A0A7W9W6T7"/>
<feature type="region of interest" description="Disordered" evidence="1">
    <location>
        <begin position="190"/>
        <end position="216"/>
    </location>
</feature>
<organism evidence="2 3">
    <name type="scientific">Armatimonas rosea</name>
    <dbReference type="NCBI Taxonomy" id="685828"/>
    <lineage>
        <taxon>Bacteria</taxon>
        <taxon>Bacillati</taxon>
        <taxon>Armatimonadota</taxon>
        <taxon>Armatimonadia</taxon>
        <taxon>Armatimonadales</taxon>
        <taxon>Armatimonadaceae</taxon>
        <taxon>Armatimonas</taxon>
    </lineage>
</organism>
<comment type="caution">
    <text evidence="2">The sequence shown here is derived from an EMBL/GenBank/DDBJ whole genome shotgun (WGS) entry which is preliminary data.</text>
</comment>
<dbReference type="Gene3D" id="1.25.10.10">
    <property type="entry name" value="Leucine-rich Repeat Variant"/>
    <property type="match status" value="1"/>
</dbReference>
<accession>A0A7W9W6T7</accession>
<evidence type="ECO:0008006" key="4">
    <source>
        <dbReference type="Google" id="ProtNLM"/>
    </source>
</evidence>
<dbReference type="SUPFAM" id="SSF48371">
    <property type="entry name" value="ARM repeat"/>
    <property type="match status" value="1"/>
</dbReference>
<name>A0A7W9W6T7_ARMRO</name>
<evidence type="ECO:0000256" key="1">
    <source>
        <dbReference type="SAM" id="MobiDB-lite"/>
    </source>
</evidence>
<dbReference type="EMBL" id="JACHGW010000002">
    <property type="protein sequence ID" value="MBB6050506.1"/>
    <property type="molecule type" value="Genomic_DNA"/>
</dbReference>